<dbReference type="EMBL" id="VTUW01000031">
    <property type="protein sequence ID" value="KAA1184908.1"/>
    <property type="molecule type" value="Genomic_DNA"/>
</dbReference>
<dbReference type="AlphaFoldDB" id="A0A5B0WEF5"/>
<keyword evidence="4" id="KW-0804">Transcription</keyword>
<evidence type="ECO:0000256" key="1">
    <source>
        <dbReference type="ARBA" id="ARBA00010234"/>
    </source>
</evidence>
<protein>
    <submittedName>
        <fullName evidence="5">Antitermination protein Q</fullName>
    </submittedName>
</protein>
<accession>A0A5B0WEF5</accession>
<evidence type="ECO:0000313" key="6">
    <source>
        <dbReference type="Proteomes" id="UP000322184"/>
    </source>
</evidence>
<proteinExistence type="inferred from homology"/>
<gene>
    <name evidence="5" type="ORF">F0L16_15150</name>
</gene>
<evidence type="ECO:0000256" key="2">
    <source>
        <dbReference type="ARBA" id="ARBA00023015"/>
    </source>
</evidence>
<sequence>MRDIQQVLERWGCWANNFTGVDWSPVAAGFSCLPRVVVHSQRGMSCSDADGLIIDMCVARLRVIACADELDCIERYYMYGWSKRSIARHLGCHEREVRRMMQVAESFIAGCLEMLDIELDMDHEVNTEKSCAARKNCVNM</sequence>
<comment type="caution">
    <text evidence="5">The sequence shown here is derived from an EMBL/GenBank/DDBJ whole genome shotgun (WGS) entry which is preliminary data.</text>
</comment>
<reference evidence="5 6" key="1">
    <citation type="submission" date="2019-09" db="EMBL/GenBank/DDBJ databases">
        <title>Whole genome sequence of Photorhabdus heterorhabditis strain ETL (Enterobacteriales: Enterobacteriaceae) a bacterial symbiont of Heterorhabditis zealandica strain ETL (Rhabditida: Heterorhabditidae).</title>
        <authorList>
            <person name="Lulamba T.E."/>
            <person name="Serepa-Dlamini M.H."/>
        </authorList>
    </citation>
    <scope>NUCLEOTIDE SEQUENCE [LARGE SCALE GENOMIC DNA]</scope>
    <source>
        <strain evidence="5 6">ETL</strain>
    </source>
</reference>
<dbReference type="InterPro" id="IPR010534">
    <property type="entry name" value="Phage_933W_GpQ"/>
</dbReference>
<name>A0A5B0WEF5_9GAMM</name>
<dbReference type="GO" id="GO:0060567">
    <property type="term" value="P:negative regulation of termination of DNA-templated transcription"/>
    <property type="evidence" value="ECO:0007669"/>
    <property type="project" value="InterPro"/>
</dbReference>
<dbReference type="GO" id="GO:0003677">
    <property type="term" value="F:DNA binding"/>
    <property type="evidence" value="ECO:0007669"/>
    <property type="project" value="UniProtKB-KW"/>
</dbReference>
<dbReference type="RefSeq" id="WP_149617096.1">
    <property type="nucleotide sequence ID" value="NZ_CAWPFF010000072.1"/>
</dbReference>
<comment type="similarity">
    <text evidence="1">Belongs to the phage antitermination Q type 1 family.</text>
</comment>
<evidence type="ECO:0000313" key="5">
    <source>
        <dbReference type="EMBL" id="KAA1184908.1"/>
    </source>
</evidence>
<evidence type="ECO:0000256" key="4">
    <source>
        <dbReference type="ARBA" id="ARBA00023163"/>
    </source>
</evidence>
<evidence type="ECO:0000256" key="3">
    <source>
        <dbReference type="ARBA" id="ARBA00023125"/>
    </source>
</evidence>
<keyword evidence="2" id="KW-0805">Transcription regulation</keyword>
<organism evidence="5 6">
    <name type="scientific">Photorhabdus heterorhabditis</name>
    <dbReference type="NCBI Taxonomy" id="880156"/>
    <lineage>
        <taxon>Bacteria</taxon>
        <taxon>Pseudomonadati</taxon>
        <taxon>Pseudomonadota</taxon>
        <taxon>Gammaproteobacteria</taxon>
        <taxon>Enterobacterales</taxon>
        <taxon>Morganellaceae</taxon>
        <taxon>Photorhabdus</taxon>
    </lineage>
</organism>
<dbReference type="Proteomes" id="UP000322184">
    <property type="component" value="Unassembled WGS sequence"/>
</dbReference>
<keyword evidence="3" id="KW-0238">DNA-binding</keyword>
<dbReference type="Pfam" id="PF06530">
    <property type="entry name" value="Phage_antitermQ"/>
    <property type="match status" value="1"/>
</dbReference>